<keyword evidence="9" id="KW-0804">Transcription</keyword>
<evidence type="ECO:0000256" key="10">
    <source>
        <dbReference type="ARBA" id="ARBA00023242"/>
    </source>
</evidence>
<evidence type="ECO:0000256" key="1">
    <source>
        <dbReference type="ARBA" id="ARBA00004123"/>
    </source>
</evidence>
<dbReference type="Pfam" id="PF00651">
    <property type="entry name" value="BTB"/>
    <property type="match status" value="1"/>
</dbReference>
<dbReference type="EMBL" id="JABFDY010000004">
    <property type="protein sequence ID" value="KAF7708870.1"/>
    <property type="molecule type" value="Genomic_DNA"/>
</dbReference>
<reference evidence="12" key="1">
    <citation type="submission" date="2020-08" db="EMBL/GenBank/DDBJ databases">
        <title>Chromosome-level assembly of Southern catfish (Silurus meridionalis) provides insights into visual adaptation to the nocturnal and benthic lifestyles.</title>
        <authorList>
            <person name="Zhang Y."/>
            <person name="Wang D."/>
            <person name="Peng Z."/>
        </authorList>
    </citation>
    <scope>NUCLEOTIDE SEQUENCE</scope>
    <source>
        <strain evidence="12">SWU-2019-XX</strain>
        <tissue evidence="12">Muscle</tissue>
    </source>
</reference>
<dbReference type="FunFam" id="3.30.710.10:FF:000065">
    <property type="entry name" value="zinc finger and BTB domain-containing protein 21"/>
    <property type="match status" value="1"/>
</dbReference>
<keyword evidence="2" id="KW-0678">Repressor</keyword>
<dbReference type="AlphaFoldDB" id="A0A8T0BU59"/>
<keyword evidence="5" id="KW-0863">Zinc-finger</keyword>
<comment type="caution">
    <text evidence="12">The sequence shown here is derived from an EMBL/GenBank/DDBJ whole genome shotgun (WGS) entry which is preliminary data.</text>
</comment>
<evidence type="ECO:0000256" key="2">
    <source>
        <dbReference type="ARBA" id="ARBA00022491"/>
    </source>
</evidence>
<keyword evidence="8" id="KW-0238">DNA-binding</keyword>
<accession>A0A8T0BU59</accession>
<keyword evidence="13" id="KW-1185">Reference proteome</keyword>
<evidence type="ECO:0000313" key="12">
    <source>
        <dbReference type="EMBL" id="KAF7708870.1"/>
    </source>
</evidence>
<sequence>MVSIAMVLSEVMLQKSGPGAPVRCLRKRAAWRRRLRTPSLPSAVPCWRKRVLPRVCARARVCVRSSSGQQNTKCIIHWRLRDTQRGLLQGIGAPREEPCSSMSETLKYVDDEHKTIFLKILNEQRLEGEHCDIAVVVEDVKFRAHRCVLAACSNYFKKLFKKHEVDSSSVIEIDFIRSDIFEEVLNYMYTAKISVKKKDVNLMMSSGQILGIRFLDKLCSQKRDMSSEEKNDHKNAKYPYEALVKIGLQPDESQLNQDNGVQVIGDQEDTPSDDIVEGLKAITI</sequence>
<evidence type="ECO:0000256" key="3">
    <source>
        <dbReference type="ARBA" id="ARBA00022723"/>
    </source>
</evidence>
<evidence type="ECO:0000259" key="11">
    <source>
        <dbReference type="PROSITE" id="PS50097"/>
    </source>
</evidence>
<dbReference type="InterPro" id="IPR000210">
    <property type="entry name" value="BTB/POZ_dom"/>
</dbReference>
<dbReference type="PROSITE" id="PS50097">
    <property type="entry name" value="BTB"/>
    <property type="match status" value="1"/>
</dbReference>
<dbReference type="GO" id="GO:0000978">
    <property type="term" value="F:RNA polymerase II cis-regulatory region sequence-specific DNA binding"/>
    <property type="evidence" value="ECO:0007669"/>
    <property type="project" value="TreeGrafter"/>
</dbReference>
<evidence type="ECO:0000256" key="5">
    <source>
        <dbReference type="ARBA" id="ARBA00022771"/>
    </source>
</evidence>
<dbReference type="SUPFAM" id="SSF54695">
    <property type="entry name" value="POZ domain"/>
    <property type="match status" value="1"/>
</dbReference>
<protein>
    <recommendedName>
        <fullName evidence="11">BTB domain-containing protein</fullName>
    </recommendedName>
</protein>
<dbReference type="Proteomes" id="UP000606274">
    <property type="component" value="Unassembled WGS sequence"/>
</dbReference>
<keyword evidence="10" id="KW-0539">Nucleus</keyword>
<keyword evidence="4" id="KW-0677">Repeat</keyword>
<dbReference type="PANTHER" id="PTHR46105:SF27">
    <property type="entry name" value="TRANSCRIPTIONAL REGULATOR KAISO"/>
    <property type="match status" value="1"/>
</dbReference>
<evidence type="ECO:0000256" key="4">
    <source>
        <dbReference type="ARBA" id="ARBA00022737"/>
    </source>
</evidence>
<keyword evidence="3" id="KW-0479">Metal-binding</keyword>
<evidence type="ECO:0000256" key="9">
    <source>
        <dbReference type="ARBA" id="ARBA00023163"/>
    </source>
</evidence>
<keyword evidence="7" id="KW-0805">Transcription regulation</keyword>
<proteinExistence type="predicted"/>
<feature type="domain" description="BTB" evidence="11">
    <location>
        <begin position="131"/>
        <end position="197"/>
    </location>
</feature>
<evidence type="ECO:0000256" key="6">
    <source>
        <dbReference type="ARBA" id="ARBA00022833"/>
    </source>
</evidence>
<dbReference type="SMART" id="SM00225">
    <property type="entry name" value="BTB"/>
    <property type="match status" value="1"/>
</dbReference>
<evidence type="ECO:0000313" key="13">
    <source>
        <dbReference type="Proteomes" id="UP000606274"/>
    </source>
</evidence>
<evidence type="ECO:0000256" key="7">
    <source>
        <dbReference type="ARBA" id="ARBA00023015"/>
    </source>
</evidence>
<dbReference type="InterPro" id="IPR011333">
    <property type="entry name" value="SKP1/BTB/POZ_sf"/>
</dbReference>
<gene>
    <name evidence="12" type="ORF">HF521_017927</name>
</gene>
<dbReference type="CDD" id="cd18204">
    <property type="entry name" value="BTB_POZ_ZBTB14"/>
    <property type="match status" value="1"/>
</dbReference>
<dbReference type="PANTHER" id="PTHR46105">
    <property type="entry name" value="AGAP004733-PA"/>
    <property type="match status" value="1"/>
</dbReference>
<evidence type="ECO:0000256" key="8">
    <source>
        <dbReference type="ARBA" id="ARBA00023125"/>
    </source>
</evidence>
<dbReference type="GO" id="GO:0005634">
    <property type="term" value="C:nucleus"/>
    <property type="evidence" value="ECO:0007669"/>
    <property type="project" value="UniProtKB-SubCell"/>
</dbReference>
<dbReference type="GO" id="GO:0000981">
    <property type="term" value="F:DNA-binding transcription factor activity, RNA polymerase II-specific"/>
    <property type="evidence" value="ECO:0007669"/>
    <property type="project" value="TreeGrafter"/>
</dbReference>
<name>A0A8T0BU59_SILME</name>
<organism evidence="12 13">
    <name type="scientific">Silurus meridionalis</name>
    <name type="common">Southern catfish</name>
    <name type="synonym">Silurus soldatovi meridionalis</name>
    <dbReference type="NCBI Taxonomy" id="175797"/>
    <lineage>
        <taxon>Eukaryota</taxon>
        <taxon>Metazoa</taxon>
        <taxon>Chordata</taxon>
        <taxon>Craniata</taxon>
        <taxon>Vertebrata</taxon>
        <taxon>Euteleostomi</taxon>
        <taxon>Actinopterygii</taxon>
        <taxon>Neopterygii</taxon>
        <taxon>Teleostei</taxon>
        <taxon>Ostariophysi</taxon>
        <taxon>Siluriformes</taxon>
        <taxon>Siluridae</taxon>
        <taxon>Silurus</taxon>
    </lineage>
</organism>
<dbReference type="InterPro" id="IPR050457">
    <property type="entry name" value="ZnFinger_BTB_dom_contain"/>
</dbReference>
<comment type="subcellular location">
    <subcellularLocation>
        <location evidence="1">Nucleus</location>
    </subcellularLocation>
</comment>
<dbReference type="Gene3D" id="3.30.710.10">
    <property type="entry name" value="Potassium Channel Kv1.1, Chain A"/>
    <property type="match status" value="1"/>
</dbReference>
<dbReference type="GO" id="GO:0008270">
    <property type="term" value="F:zinc ion binding"/>
    <property type="evidence" value="ECO:0007669"/>
    <property type="project" value="UniProtKB-KW"/>
</dbReference>
<keyword evidence="6" id="KW-0862">Zinc</keyword>